<dbReference type="Proteomes" id="UP000644147">
    <property type="component" value="Unassembled WGS sequence"/>
</dbReference>
<dbReference type="RefSeq" id="WP_200504337.1">
    <property type="nucleotide sequence ID" value="NZ_JAEHFX010000001.1"/>
</dbReference>
<dbReference type="Pfam" id="PF01370">
    <property type="entry name" value="Epimerase"/>
    <property type="match status" value="1"/>
</dbReference>
<dbReference type="InterPro" id="IPR001509">
    <property type="entry name" value="Epimerase_deHydtase"/>
</dbReference>
<dbReference type="InterPro" id="IPR036291">
    <property type="entry name" value="NAD(P)-bd_dom_sf"/>
</dbReference>
<sequence>MNIAVIGANGYLGQHLVYYLLKEKQQKPDCYDIQPDFAGKDTVAYQQLNICDKEQIGNCFAAYDYIYFFSGLTGTDVSIDRYRSFIEVNELGLLNVLDSLKDLNTKPKLIFPSTRLVYKGQENTPLSEDAEKEFRTIYSSSKFNGEKYLEMFRNLYAQPYTVFRICVPYGNVVGGQLSYGTVSFFLNKATNGEAITLFGNGNLKRTFTHVMDLCRQIVEVSAKPESNGNCFNTAGETYSLKEVATMIGEKFLVPVQFSEWPKKAWKLESGDTIFESSKLEQLLPEALKFSIKEWINA</sequence>
<evidence type="ECO:0000313" key="3">
    <source>
        <dbReference type="Proteomes" id="UP000644147"/>
    </source>
</evidence>
<accession>A0ABS1BXT0</accession>
<dbReference type="SUPFAM" id="SSF51735">
    <property type="entry name" value="NAD(P)-binding Rossmann-fold domains"/>
    <property type="match status" value="1"/>
</dbReference>
<dbReference type="Gene3D" id="3.40.50.720">
    <property type="entry name" value="NAD(P)-binding Rossmann-like Domain"/>
    <property type="match status" value="1"/>
</dbReference>
<evidence type="ECO:0000313" key="2">
    <source>
        <dbReference type="EMBL" id="MBK0401721.1"/>
    </source>
</evidence>
<dbReference type="PANTHER" id="PTHR43245:SF13">
    <property type="entry name" value="UDP-D-APIOSE_UDP-D-XYLOSE SYNTHASE 2"/>
    <property type="match status" value="1"/>
</dbReference>
<proteinExistence type="predicted"/>
<reference evidence="2 3" key="1">
    <citation type="submission" date="2020-12" db="EMBL/GenBank/DDBJ databases">
        <title>Bacterial novel species Adhaeribacter sp. BT258 isolated from soil.</title>
        <authorList>
            <person name="Jung H.-Y."/>
        </authorList>
    </citation>
    <scope>NUCLEOTIDE SEQUENCE [LARGE SCALE GENOMIC DNA]</scope>
    <source>
        <strain evidence="2 3">BT258</strain>
    </source>
</reference>
<comment type="caution">
    <text evidence="2">The sequence shown here is derived from an EMBL/GenBank/DDBJ whole genome shotgun (WGS) entry which is preliminary data.</text>
</comment>
<organism evidence="2 3">
    <name type="scientific">Adhaeribacter terrigena</name>
    <dbReference type="NCBI Taxonomy" id="2793070"/>
    <lineage>
        <taxon>Bacteria</taxon>
        <taxon>Pseudomonadati</taxon>
        <taxon>Bacteroidota</taxon>
        <taxon>Cytophagia</taxon>
        <taxon>Cytophagales</taxon>
        <taxon>Hymenobacteraceae</taxon>
        <taxon>Adhaeribacter</taxon>
    </lineage>
</organism>
<dbReference type="CDD" id="cd08946">
    <property type="entry name" value="SDR_e"/>
    <property type="match status" value="1"/>
</dbReference>
<evidence type="ECO:0000259" key="1">
    <source>
        <dbReference type="Pfam" id="PF01370"/>
    </source>
</evidence>
<protein>
    <submittedName>
        <fullName evidence="2">SDR family oxidoreductase</fullName>
    </submittedName>
</protein>
<dbReference type="PANTHER" id="PTHR43245">
    <property type="entry name" value="BIFUNCTIONAL POLYMYXIN RESISTANCE PROTEIN ARNA"/>
    <property type="match status" value="1"/>
</dbReference>
<feature type="domain" description="NAD-dependent epimerase/dehydratase" evidence="1">
    <location>
        <begin position="3"/>
        <end position="228"/>
    </location>
</feature>
<keyword evidence="3" id="KW-1185">Reference proteome</keyword>
<name>A0ABS1BXT0_9BACT</name>
<dbReference type="InterPro" id="IPR050177">
    <property type="entry name" value="Lipid_A_modif_metabolic_enz"/>
</dbReference>
<dbReference type="EMBL" id="JAEHFX010000001">
    <property type="protein sequence ID" value="MBK0401721.1"/>
    <property type="molecule type" value="Genomic_DNA"/>
</dbReference>
<gene>
    <name evidence="2" type="ORF">I5M27_01915</name>
</gene>